<dbReference type="PANTHER" id="PTHR43300">
    <property type="entry name" value="ACETYLTRANSFERASE"/>
    <property type="match status" value="1"/>
</dbReference>
<feature type="binding site" evidence="5">
    <location>
        <begin position="10"/>
        <end position="12"/>
    </location>
    <ligand>
        <name>substrate</name>
    </ligand>
</feature>
<protein>
    <submittedName>
        <fullName evidence="7">Sugar O-acyltransferase, sialic acid O-acetyltransferase NeuD family</fullName>
    </submittedName>
</protein>
<dbReference type="SUPFAM" id="SSF51161">
    <property type="entry name" value="Trimeric LpxA-like enzymes"/>
    <property type="match status" value="1"/>
</dbReference>
<reference evidence="7 8" key="1">
    <citation type="submission" date="2016-10" db="EMBL/GenBank/DDBJ databases">
        <authorList>
            <person name="Varghese N."/>
            <person name="Submissions S."/>
        </authorList>
    </citation>
    <scope>NUCLEOTIDE SEQUENCE [LARGE SCALE GENOMIC DNA]</scope>
    <source>
        <strain evidence="7 8">BS2777</strain>
    </source>
</reference>
<evidence type="ECO:0000256" key="3">
    <source>
        <dbReference type="ARBA" id="ARBA00022737"/>
    </source>
</evidence>
<sequence length="220" mass="22864">MEKIVLIGSSGHAKVVVDIVEKQARYKIVGFVDSLRPLGAQTLGYEIIGNEADLPSLISEHRIDGAIVAIGDNAVRESVVTRIAMLCPSLRFVSAIHPAAVIGIDVSIGAGTVIMAGAVVNPSCQIGDFCIVNTKASLDHDSAMQDFSSLAPGVTTGGSCQVGRSSAVGIGASLRHGVHIGEHAVIGGQSMVLDDVQSYTVAYGSPAKAVRSRRRGDKYL</sequence>
<dbReference type="CDD" id="cd03360">
    <property type="entry name" value="LbH_AT_putative"/>
    <property type="match status" value="1"/>
</dbReference>
<dbReference type="InterPro" id="IPR011004">
    <property type="entry name" value="Trimer_LpxA-like_sf"/>
</dbReference>
<name>A0AAE8L078_9PSED</name>
<dbReference type="AlphaFoldDB" id="A0AAE8L078"/>
<organism evidence="7 8">
    <name type="scientific">Pseudomonas rhodesiae</name>
    <dbReference type="NCBI Taxonomy" id="76760"/>
    <lineage>
        <taxon>Bacteria</taxon>
        <taxon>Pseudomonadati</taxon>
        <taxon>Pseudomonadota</taxon>
        <taxon>Gammaproteobacteria</taxon>
        <taxon>Pseudomonadales</taxon>
        <taxon>Pseudomonadaceae</taxon>
        <taxon>Pseudomonas</taxon>
    </lineage>
</organism>
<dbReference type="Pfam" id="PF17836">
    <property type="entry name" value="PglD_N"/>
    <property type="match status" value="1"/>
</dbReference>
<evidence type="ECO:0000259" key="6">
    <source>
        <dbReference type="Pfam" id="PF17836"/>
    </source>
</evidence>
<dbReference type="PROSITE" id="PS00101">
    <property type="entry name" value="HEXAPEP_TRANSFERASES"/>
    <property type="match status" value="1"/>
</dbReference>
<dbReference type="InterPro" id="IPR020019">
    <property type="entry name" value="AcTrfase_PglD-like"/>
</dbReference>
<feature type="binding site" evidence="5">
    <location>
        <position position="188"/>
    </location>
    <ligand>
        <name>acetyl-CoA</name>
        <dbReference type="ChEBI" id="CHEBI:57288"/>
    </ligand>
</feature>
<dbReference type="GO" id="GO:0016740">
    <property type="term" value="F:transferase activity"/>
    <property type="evidence" value="ECO:0007669"/>
    <property type="project" value="UniProtKB-KW"/>
</dbReference>
<dbReference type="InterPro" id="IPR018357">
    <property type="entry name" value="Hexapep_transf_CS"/>
</dbReference>
<dbReference type="InterPro" id="IPR050179">
    <property type="entry name" value="Trans_hexapeptide_repeat"/>
</dbReference>
<dbReference type="InterPro" id="IPR041561">
    <property type="entry name" value="PglD_N"/>
</dbReference>
<feature type="binding site" evidence="5">
    <location>
        <position position="71"/>
    </location>
    <ligand>
        <name>substrate</name>
    </ligand>
</feature>
<feature type="binding site" evidence="5">
    <location>
        <position position="170"/>
    </location>
    <ligand>
        <name>acetyl-CoA</name>
        <dbReference type="ChEBI" id="CHEBI:57288"/>
    </ligand>
</feature>
<dbReference type="Proteomes" id="UP000182085">
    <property type="component" value="Chromosome I"/>
</dbReference>
<dbReference type="Gene3D" id="3.40.50.20">
    <property type="match status" value="1"/>
</dbReference>
<keyword evidence="2" id="KW-0808">Transferase</keyword>
<gene>
    <name evidence="7" type="ORF">SAMN04490209_3327</name>
</gene>
<keyword evidence="8" id="KW-1185">Reference proteome</keyword>
<accession>A0AAE8L078</accession>
<evidence type="ECO:0000256" key="2">
    <source>
        <dbReference type="ARBA" id="ARBA00022679"/>
    </source>
</evidence>
<feature type="active site" description="Proton acceptor" evidence="4">
    <location>
        <position position="140"/>
    </location>
</feature>
<keyword evidence="3" id="KW-0677">Repeat</keyword>
<evidence type="ECO:0000256" key="1">
    <source>
        <dbReference type="ARBA" id="ARBA00007274"/>
    </source>
</evidence>
<dbReference type="PANTHER" id="PTHR43300:SF7">
    <property type="entry name" value="UDP-N-ACETYLBACILLOSAMINE N-ACETYLTRANSFERASE"/>
    <property type="match status" value="1"/>
</dbReference>
<evidence type="ECO:0000313" key="7">
    <source>
        <dbReference type="EMBL" id="SDV10711.1"/>
    </source>
</evidence>
<evidence type="ECO:0000256" key="4">
    <source>
        <dbReference type="PIRSR" id="PIRSR620019-1"/>
    </source>
</evidence>
<feature type="site" description="Increases basicity of active site His" evidence="4">
    <location>
        <position position="141"/>
    </location>
</feature>
<comment type="similarity">
    <text evidence="1">Belongs to the transferase hexapeptide repeat family.</text>
</comment>
<dbReference type="NCBIfam" id="TIGR03570">
    <property type="entry name" value="NeuD_NnaD"/>
    <property type="match status" value="1"/>
</dbReference>
<dbReference type="RefSeq" id="WP_080761407.1">
    <property type="nucleotide sequence ID" value="NZ_BAAAEG010000001.1"/>
</dbReference>
<evidence type="ECO:0000313" key="8">
    <source>
        <dbReference type="Proteomes" id="UP000182085"/>
    </source>
</evidence>
<dbReference type="Gene3D" id="2.160.10.10">
    <property type="entry name" value="Hexapeptide repeat proteins"/>
    <property type="match status" value="1"/>
</dbReference>
<proteinExistence type="inferred from homology"/>
<feature type="domain" description="PglD N-terminal" evidence="6">
    <location>
        <begin position="3"/>
        <end position="83"/>
    </location>
</feature>
<dbReference type="EMBL" id="LT629801">
    <property type="protein sequence ID" value="SDV10711.1"/>
    <property type="molecule type" value="Genomic_DNA"/>
</dbReference>
<evidence type="ECO:0000256" key="5">
    <source>
        <dbReference type="PIRSR" id="PIRSR620019-2"/>
    </source>
</evidence>